<dbReference type="Pfam" id="PF14390">
    <property type="entry name" value="DUF4420"/>
    <property type="match status" value="1"/>
</dbReference>
<protein>
    <submittedName>
        <fullName evidence="1">PD-(D/E)XK family member, (DUF4420)</fullName>
    </submittedName>
</protein>
<name>A0A2H1L3F7_9MICO</name>
<proteinExistence type="predicted"/>
<evidence type="ECO:0000313" key="2">
    <source>
        <dbReference type="Proteomes" id="UP000234462"/>
    </source>
</evidence>
<evidence type="ECO:0000313" key="1">
    <source>
        <dbReference type="EMBL" id="SMY11416.1"/>
    </source>
</evidence>
<dbReference type="AlphaFoldDB" id="A0A2H1L3F7"/>
<dbReference type="EMBL" id="FXZM01000004">
    <property type="protein sequence ID" value="SMY11416.1"/>
    <property type="molecule type" value="Genomic_DNA"/>
</dbReference>
<dbReference type="Proteomes" id="UP000234462">
    <property type="component" value="Unassembled WGS sequence"/>
</dbReference>
<dbReference type="InterPro" id="IPR025534">
    <property type="entry name" value="DUF4420"/>
</dbReference>
<sequence>MSVRATIQQARTFGSILGEREARIAPSPGHADGSRAWFGTDSQERPVAYFEIGDQALSPFAVSQVIDVAPVETVIEGQPEDVRAAKVTCRDSRLDDVFIAFMDDVTSQLGERSAVDVLLNSAAEWRNLLRVVKHGLSDSAAAGLYGELRFLEELVHHCGAQVIETWQRDGQDVHDFIADRIRVEVKTSSFQNRQAVSIHGLKQLEVPVTAPLILAVAEIEKHGDGETIDSVVDRILDAGVPIDSFSQKLEAAGFVRGMSSLDDGLTFSLVSWRYWEIARQSPVLSTHTVGSEVATAISDVQYTLNLAALAGGTPEFDWTAFRSGSNL</sequence>
<dbReference type="OrthoDB" id="4854145at2"/>
<reference evidence="2" key="1">
    <citation type="submission" date="2017-03" db="EMBL/GenBank/DDBJ databases">
        <authorList>
            <person name="Monnet C."/>
        </authorList>
    </citation>
    <scope>NUCLEOTIDE SEQUENCE [LARGE SCALE GENOMIC DNA]</scope>
    <source>
        <strain evidence="2">SJ5-8</strain>
    </source>
</reference>
<gene>
    <name evidence="1" type="ORF">BJEO58_01001</name>
</gene>
<organism evidence="1 2">
    <name type="scientific">Brevibacterium jeotgali</name>
    <dbReference type="NCBI Taxonomy" id="1262550"/>
    <lineage>
        <taxon>Bacteria</taxon>
        <taxon>Bacillati</taxon>
        <taxon>Actinomycetota</taxon>
        <taxon>Actinomycetes</taxon>
        <taxon>Micrococcales</taxon>
        <taxon>Brevibacteriaceae</taxon>
        <taxon>Brevibacterium</taxon>
    </lineage>
</organism>
<accession>A0A2H1L3F7</accession>
<keyword evidence="2" id="KW-1185">Reference proteome</keyword>
<dbReference type="RefSeq" id="WP_101588289.1">
    <property type="nucleotide sequence ID" value="NZ_FXZM01000004.1"/>
</dbReference>